<dbReference type="RefSeq" id="WP_181243208.1">
    <property type="nucleotide sequence ID" value="NZ_CP142381.1"/>
</dbReference>
<dbReference type="Proteomes" id="UP000711178">
    <property type="component" value="Unassembled WGS sequence"/>
</dbReference>
<dbReference type="Pfam" id="PF13643">
    <property type="entry name" value="DUF4145"/>
    <property type="match status" value="1"/>
</dbReference>
<gene>
    <name evidence="2" type="ORF">KIF53_13200</name>
</gene>
<comment type="caution">
    <text evidence="2">The sequence shown here is derived from an EMBL/GenBank/DDBJ whole genome shotgun (WGS) entry which is preliminary data.</text>
</comment>
<sequence length="125" mass="13613">MEAREIALQSPRAAAALLRLLVEKLAQQFGEPENTIDKNIGLMVQKGLPAALQKAFDSVRVIGNAAVHPGIMDIDDNPDVVTSLFKLVNIIVEKMITEPKEIDAVFELLPDSRKAGIAARDKPKT</sequence>
<keyword evidence="3" id="KW-1185">Reference proteome</keyword>
<protein>
    <submittedName>
        <fullName evidence="2">DUF4145 domain-containing protein</fullName>
    </submittedName>
</protein>
<dbReference type="InterPro" id="IPR025285">
    <property type="entry name" value="DUF4145"/>
</dbReference>
<evidence type="ECO:0000313" key="2">
    <source>
        <dbReference type="EMBL" id="MBW8288585.1"/>
    </source>
</evidence>
<reference evidence="2 3" key="1">
    <citation type="submission" date="2021-05" db="EMBL/GenBank/DDBJ databases">
        <title>Draft Whole Genome Sequencing Of Biosensor Chromobacterium violaceum Strain CV026 Reveals A Regulatory RNA In Chromobacterium violaceum Phenotype Regulatory Network.</title>
        <authorList>
            <person name="Hong K.W."/>
            <person name="Chan K.G."/>
            <person name="Chang C.-Y."/>
        </authorList>
    </citation>
    <scope>NUCLEOTIDE SEQUENCE [LARGE SCALE GENOMIC DNA]</scope>
    <source>
        <strain evidence="2 3">ATCC 31532</strain>
    </source>
</reference>
<evidence type="ECO:0000313" key="3">
    <source>
        <dbReference type="Proteomes" id="UP000711178"/>
    </source>
</evidence>
<dbReference type="EMBL" id="JAHDTB010000011">
    <property type="protein sequence ID" value="MBW8288585.1"/>
    <property type="molecule type" value="Genomic_DNA"/>
</dbReference>
<organism evidence="2 3">
    <name type="scientific">Chromobacterium subtsugae</name>
    <dbReference type="NCBI Taxonomy" id="251747"/>
    <lineage>
        <taxon>Bacteria</taxon>
        <taxon>Pseudomonadati</taxon>
        <taxon>Pseudomonadota</taxon>
        <taxon>Betaproteobacteria</taxon>
        <taxon>Neisseriales</taxon>
        <taxon>Chromobacteriaceae</taxon>
        <taxon>Chromobacterium</taxon>
    </lineage>
</organism>
<feature type="domain" description="DUF4145" evidence="1">
    <location>
        <begin position="2"/>
        <end position="76"/>
    </location>
</feature>
<evidence type="ECO:0000259" key="1">
    <source>
        <dbReference type="Pfam" id="PF13643"/>
    </source>
</evidence>
<dbReference type="GeneID" id="89686461"/>
<name>A0ABS7FET0_9NEIS</name>
<accession>A0ABS7FET0</accession>
<proteinExistence type="predicted"/>